<sequence length="366" mass="40185">MSVTKSTEGPQGAVAIKLDIMSPPESAKKLENKDSTFLDESPSESPGSKKTKGITGFQALVHLVKGNMGTGILGLPLAVKNAGILMGPLSLLVMGFVACHCMHILVKCAQRFCKRHIVSFFLIVTQLGFCCVYIVFLADNLKQVVEAVNSTTNNCNSNETVILTPTMDSRLYMLSFLPFLVLLVLIRNLRILTIFSMLANISMLVSLVIITQYITQEIPDPSRLPLVASWKTYPLFFGTAIFSFESIGVVLPLENKMKDARHFPAILSLGISIVTALYIGIGTLGYLRFGDDIKASISLNLPNCWLYQSVKLLYVAGILCTYALQFYVPAEIIIPFAISRVSTRWALPLDLSIRIAMVCLTSEETS</sequence>
<reference evidence="8" key="3">
    <citation type="submission" date="2025-09" db="UniProtKB">
        <authorList>
            <consortium name="Ensembl"/>
        </authorList>
    </citation>
    <scope>IDENTIFICATION</scope>
</reference>
<dbReference type="GO" id="GO:0005774">
    <property type="term" value="C:vacuolar membrane"/>
    <property type="evidence" value="ECO:0007669"/>
    <property type="project" value="TreeGrafter"/>
</dbReference>
<feature type="domain" description="Amino acid transporter transmembrane" evidence="7">
    <location>
        <begin position="53"/>
        <end position="336"/>
    </location>
</feature>
<reference evidence="8 9" key="1">
    <citation type="submission" date="2009-03" db="EMBL/GenBank/DDBJ databases">
        <authorList>
            <person name="Warren W."/>
            <person name="Ye L."/>
            <person name="Minx P."/>
            <person name="Worley K."/>
            <person name="Gibbs R."/>
            <person name="Wilson R.K."/>
        </authorList>
    </citation>
    <scope>NUCLEOTIDE SEQUENCE [LARGE SCALE GENOMIC DNA]</scope>
</reference>
<feature type="transmembrane region" description="Helical" evidence="6">
    <location>
        <begin position="169"/>
        <end position="186"/>
    </location>
</feature>
<feature type="transmembrane region" description="Helical" evidence="6">
    <location>
        <begin position="265"/>
        <end position="287"/>
    </location>
</feature>
<evidence type="ECO:0000256" key="3">
    <source>
        <dbReference type="ARBA" id="ARBA00022989"/>
    </source>
</evidence>
<evidence type="ECO:0000313" key="8">
    <source>
        <dbReference type="Ensembl" id="ENSCJAP00000091059.1"/>
    </source>
</evidence>
<evidence type="ECO:0000256" key="1">
    <source>
        <dbReference type="ARBA" id="ARBA00004141"/>
    </source>
</evidence>
<keyword evidence="2 6" id="KW-0812">Transmembrane</keyword>
<dbReference type="Ensembl" id="ENSCJAT00000141134.1">
    <property type="protein sequence ID" value="ENSCJAP00000091059.1"/>
    <property type="gene ID" value="ENSCJAG00000015624.5"/>
</dbReference>
<gene>
    <name evidence="8" type="primary">SLC36A2</name>
</gene>
<name>A0A8I4A5C4_CALJA</name>
<evidence type="ECO:0000259" key="7">
    <source>
        <dbReference type="Pfam" id="PF01490"/>
    </source>
</evidence>
<comment type="subcellular location">
    <subcellularLocation>
        <location evidence="1">Membrane</location>
        <topology evidence="1">Multi-pass membrane protein</topology>
    </subcellularLocation>
</comment>
<feature type="transmembrane region" description="Helical" evidence="6">
    <location>
        <begin position="84"/>
        <end position="105"/>
    </location>
</feature>
<dbReference type="Proteomes" id="UP000008225">
    <property type="component" value="Chromosome 2"/>
</dbReference>
<dbReference type="PANTHER" id="PTHR22950">
    <property type="entry name" value="AMINO ACID TRANSPORTER"/>
    <property type="match status" value="1"/>
</dbReference>
<reference evidence="8" key="2">
    <citation type="submission" date="2025-08" db="UniProtKB">
        <authorList>
            <consortium name="Ensembl"/>
        </authorList>
    </citation>
    <scope>IDENTIFICATION</scope>
</reference>
<dbReference type="GeneTree" id="ENSGT00940000162044"/>
<evidence type="ECO:0000256" key="5">
    <source>
        <dbReference type="SAM" id="MobiDB-lite"/>
    </source>
</evidence>
<dbReference type="GO" id="GO:0015187">
    <property type="term" value="F:glycine transmembrane transporter activity"/>
    <property type="evidence" value="ECO:0007669"/>
    <property type="project" value="TreeGrafter"/>
</dbReference>
<feature type="region of interest" description="Disordered" evidence="5">
    <location>
        <begin position="30"/>
        <end position="51"/>
    </location>
</feature>
<keyword evidence="3 6" id="KW-1133">Transmembrane helix</keyword>
<dbReference type="Pfam" id="PF01490">
    <property type="entry name" value="Aa_trans"/>
    <property type="match status" value="1"/>
</dbReference>
<dbReference type="GO" id="GO:0015180">
    <property type="term" value="F:L-alanine transmembrane transporter activity"/>
    <property type="evidence" value="ECO:0007669"/>
    <property type="project" value="TreeGrafter"/>
</dbReference>
<evidence type="ECO:0000256" key="2">
    <source>
        <dbReference type="ARBA" id="ARBA00022692"/>
    </source>
</evidence>
<accession>A0A8I4A5C4</accession>
<feature type="transmembrane region" description="Helical" evidence="6">
    <location>
        <begin position="235"/>
        <end position="253"/>
    </location>
</feature>
<proteinExistence type="predicted"/>
<dbReference type="PANTHER" id="PTHR22950:SF185">
    <property type="entry name" value="PROTON-COUPLED AMINO ACID TRANSPORTER 2"/>
    <property type="match status" value="1"/>
</dbReference>
<feature type="transmembrane region" description="Helical" evidence="6">
    <location>
        <begin position="312"/>
        <end position="338"/>
    </location>
</feature>
<keyword evidence="4 6" id="KW-0472">Membrane</keyword>
<organism evidence="8 9">
    <name type="scientific">Callithrix jacchus</name>
    <name type="common">White-tufted-ear marmoset</name>
    <name type="synonym">Simia Jacchus</name>
    <dbReference type="NCBI Taxonomy" id="9483"/>
    <lineage>
        <taxon>Eukaryota</taxon>
        <taxon>Metazoa</taxon>
        <taxon>Chordata</taxon>
        <taxon>Craniata</taxon>
        <taxon>Vertebrata</taxon>
        <taxon>Euteleostomi</taxon>
        <taxon>Mammalia</taxon>
        <taxon>Eutheria</taxon>
        <taxon>Euarchontoglires</taxon>
        <taxon>Primates</taxon>
        <taxon>Haplorrhini</taxon>
        <taxon>Platyrrhini</taxon>
        <taxon>Cebidae</taxon>
        <taxon>Callitrichinae</taxon>
        <taxon>Callithrix</taxon>
        <taxon>Callithrix</taxon>
    </lineage>
</organism>
<dbReference type="GO" id="GO:0015193">
    <property type="term" value="F:L-proline transmembrane transporter activity"/>
    <property type="evidence" value="ECO:0007669"/>
    <property type="project" value="TreeGrafter"/>
</dbReference>
<dbReference type="AlphaFoldDB" id="A0A8I4A5C4"/>
<feature type="transmembrane region" description="Helical" evidence="6">
    <location>
        <begin position="193"/>
        <end position="215"/>
    </location>
</feature>
<feature type="transmembrane region" description="Helical" evidence="6">
    <location>
        <begin position="117"/>
        <end position="136"/>
    </location>
</feature>
<keyword evidence="9" id="KW-1185">Reference proteome</keyword>
<dbReference type="GO" id="GO:0005280">
    <property type="term" value="F:amino acid:proton symporter activity"/>
    <property type="evidence" value="ECO:0007669"/>
    <property type="project" value="TreeGrafter"/>
</dbReference>
<evidence type="ECO:0000256" key="6">
    <source>
        <dbReference type="SAM" id="Phobius"/>
    </source>
</evidence>
<evidence type="ECO:0000313" key="9">
    <source>
        <dbReference type="Proteomes" id="UP000008225"/>
    </source>
</evidence>
<evidence type="ECO:0000256" key="4">
    <source>
        <dbReference type="ARBA" id="ARBA00023136"/>
    </source>
</evidence>
<dbReference type="InterPro" id="IPR013057">
    <property type="entry name" value="AA_transpt_TM"/>
</dbReference>
<protein>
    <submittedName>
        <fullName evidence="8">Solute carrier family 36 member 2</fullName>
    </submittedName>
</protein>